<comment type="caution">
    <text evidence="3">The sequence shown here is derived from an EMBL/GenBank/DDBJ whole genome shotgun (WGS) entry which is preliminary data.</text>
</comment>
<dbReference type="InterPro" id="IPR012334">
    <property type="entry name" value="Pectin_lyas_fold"/>
</dbReference>
<accession>A0ABP7RIQ6</accession>
<protein>
    <recommendedName>
        <fullName evidence="2">Filamentous haemagglutinin FhaB/tRNA nuclease CdiA-like TPS domain-containing protein</fullName>
    </recommendedName>
</protein>
<dbReference type="InterPro" id="IPR024973">
    <property type="entry name" value="ESPR"/>
</dbReference>
<feature type="region of interest" description="Disordered" evidence="1">
    <location>
        <begin position="2041"/>
        <end position="2060"/>
    </location>
</feature>
<evidence type="ECO:0000313" key="3">
    <source>
        <dbReference type="EMBL" id="GAA3998158.1"/>
    </source>
</evidence>
<dbReference type="Pfam" id="PF13018">
    <property type="entry name" value="ESPR"/>
    <property type="match status" value="1"/>
</dbReference>
<keyword evidence="4" id="KW-1185">Reference proteome</keyword>
<dbReference type="InterPro" id="IPR008619">
    <property type="entry name" value="Filamentous_hemagglutn_rpt"/>
</dbReference>
<dbReference type="RefSeq" id="WP_103046019.1">
    <property type="nucleotide sequence ID" value="NZ_BAABBP010000020.1"/>
</dbReference>
<dbReference type="InterPro" id="IPR008638">
    <property type="entry name" value="FhaB/CdiA-like_TPS"/>
</dbReference>
<evidence type="ECO:0000259" key="2">
    <source>
        <dbReference type="SMART" id="SM00912"/>
    </source>
</evidence>
<name>A0ABP7RIQ6_9BURK</name>
<dbReference type="Pfam" id="PF05860">
    <property type="entry name" value="TPS"/>
    <property type="match status" value="1"/>
</dbReference>
<gene>
    <name evidence="3" type="ORF">GCM10022279_22300</name>
</gene>
<proteinExistence type="predicted"/>
<feature type="compositionally biased region" description="Gly residues" evidence="1">
    <location>
        <begin position="438"/>
        <end position="449"/>
    </location>
</feature>
<dbReference type="InterPro" id="IPR011050">
    <property type="entry name" value="Pectin_lyase_fold/virulence"/>
</dbReference>
<dbReference type="Proteomes" id="UP001501627">
    <property type="component" value="Unassembled WGS sequence"/>
</dbReference>
<dbReference type="NCBIfam" id="TIGR01731">
    <property type="entry name" value="fil_hemag_20aa"/>
    <property type="match status" value="34"/>
</dbReference>
<dbReference type="NCBIfam" id="TIGR01901">
    <property type="entry name" value="adhes_NPXG"/>
    <property type="match status" value="1"/>
</dbReference>
<evidence type="ECO:0000313" key="4">
    <source>
        <dbReference type="Proteomes" id="UP001501627"/>
    </source>
</evidence>
<reference evidence="4" key="1">
    <citation type="journal article" date="2019" name="Int. J. Syst. Evol. Microbiol.">
        <title>The Global Catalogue of Microorganisms (GCM) 10K type strain sequencing project: providing services to taxonomists for standard genome sequencing and annotation.</title>
        <authorList>
            <consortium name="The Broad Institute Genomics Platform"/>
            <consortium name="The Broad Institute Genome Sequencing Center for Infectious Disease"/>
            <person name="Wu L."/>
            <person name="Ma J."/>
        </authorList>
    </citation>
    <scope>NUCLEOTIDE SEQUENCE [LARGE SCALE GENOMIC DNA]</scope>
    <source>
        <strain evidence="4">JCM 17561</strain>
    </source>
</reference>
<dbReference type="SMART" id="SM00912">
    <property type="entry name" value="Haemagg_act"/>
    <property type="match status" value="1"/>
</dbReference>
<dbReference type="Gene3D" id="2.160.20.10">
    <property type="entry name" value="Single-stranded right-handed beta-helix, Pectin lyase-like"/>
    <property type="match status" value="1"/>
</dbReference>
<sequence>MNKHLHRVIFNKSRGIRMAVQESACSGGKASSGATQTGTARAPYDAPALRTAPRLLAAASLLLAAQGTLAQIAADPGAAAHQRPTVLQAANGVPLVNIQTPSAAGVSRNVYRQFDVGQGGAILNNSRTQAQTQLGGWVQANPWLAAGGARVIVNEVNSSAQSRLMGPLEVAGQRADVVVANPSGLVVDGLTLINAAGVTLATGRPRYGTGGSLDGFDVQGGRIAIEGGGMDATQANYAHILARAISVNAGLWAQDLRMVAGPNQTDVAAGAQRSDAGAASGPPPPFALDVAHLGGMYAGKIFIIGTEAGLGVRSAGTIAATGSLSLGTDGELANAGTLRAGTGIDIAASSVRNSGTIATTDHGAALQIAALGDIDNSHGGTLEAARLLLDSAQGNIDNRQGTMRQTGAGQTDIAALRISNTAGGSIGAQPPQSTGTPGADGGPTPGAGSGQDLPQDGGGGESPPPPGTTPPAETTLPAGRITAAEGALLNDAGRIYAGGSIHAATDDLDNRNGTLELATLAIAKANLLNTDGTLHASERLDASVGLVDNTRGSLQAGLLNMDVQGDILNHDGVIAALGHGQNAAHASIHAGGRIANVHGAIDSAATLDIGSSGDIDNLEGALRSNGDLQVRADSLDNGGGRIHASDGALQLQVSGALANAQGSIFAAAGLDASAARLVNDGDIRSAAGLQLSVTHTLEDGQGRITAAQDLGIHAANLQSTGTLGAGIQADGSLAGNAGLSIHAQGLLSAQGRNLAAGHLQMQGLGLDLSHSETVARDIILHALQDDIVTDGAVLGATRTLSAQANQSGSQALRNTGGLISAQALHLDVANLANTQGGRLLHTGDTDLLITLGDGHGTLDNSEGSISANAHDLAVQAGRILNRGGRIEHAAQGTLSLQAHDYMGAQGHLATNGQLQVQLAGHLDNDEGSLDAGSVSISAQDISNRQGRITHSDTEDLRIATTADLDNTGGHILANAHAMQLDVHGTLTNAGGRIEHAPSAPDALLHIQAATLDNSLGRIASNAALQASTTGELQNRQGQLAAHRVDVAAQGIDNRNGTIAQSGSGAMRLATTGADLDNDGGTIASNSSALSISVAGTLHNEHGILQQSSTDADARATITAHALQGAQGQITIDGDVALQIDALLDHTAARLSAHGISVQAHTIVNDAGEFVQTGHTAAGQITATGALGNRGGTIAGNAHMTLQAQSLDNQGGSILTAAGRDIAIATTGALDNRQGRIASGAGVTLAAGSLDNDHGSLSAQEAIDGQVGHAVINRQGQIAARGSISLQALELDNTGGLLASTGGDLGLRIDQQLTNGSGALQAAQALEIHSTGVDNTAGRIVAQTVALDAGTARIDNLQGNITALSADGTLSIQSGELRNDAGLIQSQGGLHVDTHGKHLSNTQAGLHGGQAGGIVAGGPLTLHAASLDNRNGFIGSGASMHLALDPAAAGAIDNRQGQLLAMGDLALSAPAAALDNRSGLIRSAGQATLAASHIDNGATAGADLGIEGASVALSAQTLANAQGRIVADADAQIDVQTHIDNAQGLLSAGRDIAVGAAGPAPAQAPRLDNDAGRILAGRDMAATVDSLQGKGLLQAGADLHLGTRQTLHNESLIEALGDLSVSSAGDIVNQGTLRAGAQLHVQANGIDNTATGEMSAGAATHVAAAGQLANRGLIDGSRTRIDAAILDNTGSGRIYGDHLSIGADTLLNRQEDGQAGSIAARQRLDIAARDIANENGALIYSGGDLAIGGLLDADGHAGQSAQRLRNAGASIESAGDMVLAAQQLDNLNLGFSTRQEQYVDSAAETYVYMEHNLSGPRYLETDMGRCFKCASDRQDTGLPDVNRYEYVAPSTLYPFEAGYQRSPYILPGQFINVPTETGETIPQRFSYAEDDPVWSLFGVAYGDTSLLKQKLQAYNNDFMNRASRHFTVVNINRRETTQTVVDNHGLAARIVSGGNMDLRLAEGRNDNSQILAGARLDIQGGQLINEETLGTRQVRDLGSWRMDNVEYSPYVHRVGQAGSGAYAVTTIDETIRLGTGRIQEYTAASPSSPIGGQAPSPGTTIETAATGHIAPIGAPAAQPGDVAIDAPAGTAGQGAHATPDAAVGTLAAADIAQAQAGAGGTGTAASAGASAVMRSSLPAIALPTASIFSLMPGSSATHLVETDPRFADYRQWLSSDYMLGALGLDPGATLKRLGDGFYEQQLIREQIAQLTGQRLLADHASDEAQYGACPNFCVNGSDFN</sequence>
<feature type="domain" description="Filamentous haemagglutinin FhaB/tRNA nuclease CdiA-like TPS" evidence="2">
    <location>
        <begin position="90"/>
        <end position="210"/>
    </location>
</feature>
<feature type="region of interest" description="Disordered" evidence="1">
    <location>
        <begin position="422"/>
        <end position="476"/>
    </location>
</feature>
<organism evidence="3 4">
    <name type="scientific">Comamonas faecalis</name>
    <dbReference type="NCBI Taxonomy" id="1387849"/>
    <lineage>
        <taxon>Bacteria</taxon>
        <taxon>Pseudomonadati</taxon>
        <taxon>Pseudomonadota</taxon>
        <taxon>Betaproteobacteria</taxon>
        <taxon>Burkholderiales</taxon>
        <taxon>Comamonadaceae</taxon>
        <taxon>Comamonas</taxon>
    </lineage>
</organism>
<dbReference type="InterPro" id="IPR010069">
    <property type="entry name" value="CdiA_FHA1_rpt"/>
</dbReference>
<dbReference type="SUPFAM" id="SSF51126">
    <property type="entry name" value="Pectin lyase-like"/>
    <property type="match status" value="1"/>
</dbReference>
<dbReference type="EMBL" id="BAABBP010000020">
    <property type="protein sequence ID" value="GAA3998158.1"/>
    <property type="molecule type" value="Genomic_DNA"/>
</dbReference>
<evidence type="ECO:0000256" key="1">
    <source>
        <dbReference type="SAM" id="MobiDB-lite"/>
    </source>
</evidence>
<dbReference type="Pfam" id="PF05594">
    <property type="entry name" value="Fil_haemagg"/>
    <property type="match status" value="13"/>
</dbReference>